<dbReference type="GO" id="GO:0071555">
    <property type="term" value="P:cell wall organization"/>
    <property type="evidence" value="ECO:0007669"/>
    <property type="project" value="UniProtKB-KW"/>
</dbReference>
<evidence type="ECO:0000313" key="9">
    <source>
        <dbReference type="EMBL" id="KAA9148843.1"/>
    </source>
</evidence>
<keyword evidence="4 7" id="KW-0472">Membrane</keyword>
<proteinExistence type="inferred from homology"/>
<evidence type="ECO:0000256" key="3">
    <source>
        <dbReference type="ARBA" id="ARBA00022989"/>
    </source>
</evidence>
<dbReference type="Proteomes" id="UP000319769">
    <property type="component" value="Unassembled WGS sequence"/>
</dbReference>
<dbReference type="AlphaFoldDB" id="A0A5N0UIV9"/>
<dbReference type="GO" id="GO:0008932">
    <property type="term" value="F:lytic endotransglycosylase activity"/>
    <property type="evidence" value="ECO:0007669"/>
    <property type="project" value="UniProtKB-UniRule"/>
</dbReference>
<comment type="subcellular location">
    <subcellularLocation>
        <location evidence="7">Cell membrane</location>
        <topology evidence="7">Single-pass membrane protein</topology>
    </subcellularLocation>
</comment>
<dbReference type="OrthoDB" id="9814591at2"/>
<keyword evidence="10" id="KW-1185">Reference proteome</keyword>
<keyword evidence="1 7" id="KW-1003">Cell membrane</keyword>
<keyword evidence="3 7" id="KW-1133">Transmembrane helix</keyword>
<dbReference type="PANTHER" id="PTHR30518:SF2">
    <property type="entry name" value="ENDOLYTIC MUREIN TRANSGLYCOSYLASE"/>
    <property type="match status" value="1"/>
</dbReference>
<feature type="site" description="Important for catalytic activity" evidence="7">
    <location>
        <position position="318"/>
    </location>
</feature>
<evidence type="ECO:0000256" key="2">
    <source>
        <dbReference type="ARBA" id="ARBA00022692"/>
    </source>
</evidence>
<keyword evidence="5 7" id="KW-0456">Lyase</keyword>
<feature type="region of interest" description="Disordered" evidence="8">
    <location>
        <begin position="1"/>
        <end position="63"/>
    </location>
</feature>
<evidence type="ECO:0000313" key="10">
    <source>
        <dbReference type="Proteomes" id="UP000319769"/>
    </source>
</evidence>
<name>A0A5N0UIV9_9PSEU</name>
<comment type="similarity">
    <text evidence="7">Belongs to the transglycosylase MltG family.</text>
</comment>
<dbReference type="Gene3D" id="3.30.1490.480">
    <property type="entry name" value="Endolytic murein transglycosylase"/>
    <property type="match status" value="1"/>
</dbReference>
<dbReference type="Pfam" id="PF02618">
    <property type="entry name" value="YceG"/>
    <property type="match status" value="1"/>
</dbReference>
<dbReference type="NCBIfam" id="TIGR00247">
    <property type="entry name" value="endolytic transglycosylase MltG"/>
    <property type="match status" value="1"/>
</dbReference>
<comment type="function">
    <text evidence="7">Functions as a peptidoglycan terminase that cleaves nascent peptidoglycan strands endolytically to terminate their elongation.</text>
</comment>
<evidence type="ECO:0000256" key="8">
    <source>
        <dbReference type="SAM" id="MobiDB-lite"/>
    </source>
</evidence>
<dbReference type="EC" id="4.2.2.29" evidence="7"/>
<dbReference type="HAMAP" id="MF_02065">
    <property type="entry name" value="MltG"/>
    <property type="match status" value="1"/>
</dbReference>
<dbReference type="EMBL" id="VMNW02000160">
    <property type="protein sequence ID" value="KAA9148843.1"/>
    <property type="molecule type" value="Genomic_DNA"/>
</dbReference>
<evidence type="ECO:0000256" key="6">
    <source>
        <dbReference type="ARBA" id="ARBA00023316"/>
    </source>
</evidence>
<feature type="compositionally biased region" description="Acidic residues" evidence="8">
    <location>
        <begin position="13"/>
        <end position="58"/>
    </location>
</feature>
<comment type="catalytic activity">
    <reaction evidence="7">
        <text>a peptidoglycan chain = a peptidoglycan chain with N-acetyl-1,6-anhydromuramyl-[peptide] at the reducing end + a peptidoglycan chain with N-acetylglucosamine at the non-reducing end.</text>
        <dbReference type="EC" id="4.2.2.29"/>
    </reaction>
</comment>
<dbReference type="GO" id="GO:0009252">
    <property type="term" value="P:peptidoglycan biosynthetic process"/>
    <property type="evidence" value="ECO:0007669"/>
    <property type="project" value="UniProtKB-UniRule"/>
</dbReference>
<evidence type="ECO:0000256" key="7">
    <source>
        <dbReference type="HAMAP-Rule" id="MF_02065"/>
    </source>
</evidence>
<protein>
    <recommendedName>
        <fullName evidence="7">Endolytic murein transglycosylase</fullName>
        <ecNumber evidence="7">4.2.2.29</ecNumber>
    </recommendedName>
    <alternativeName>
        <fullName evidence="7">Peptidoglycan lytic transglycosylase</fullName>
    </alternativeName>
    <alternativeName>
        <fullName evidence="7">Peptidoglycan polymerization terminase</fullName>
    </alternativeName>
</protein>
<dbReference type="GO" id="GO:0005886">
    <property type="term" value="C:plasma membrane"/>
    <property type="evidence" value="ECO:0007669"/>
    <property type="project" value="UniProtKB-SubCell"/>
</dbReference>
<reference evidence="9" key="1">
    <citation type="submission" date="2019-09" db="EMBL/GenBank/DDBJ databases">
        <authorList>
            <person name="Teo W.F.A."/>
            <person name="Duangmal K."/>
        </authorList>
    </citation>
    <scope>NUCLEOTIDE SEQUENCE [LARGE SCALE GENOMIC DNA]</scope>
    <source>
        <strain evidence="9">K81G1</strain>
    </source>
</reference>
<comment type="caution">
    <text evidence="9">The sequence shown here is derived from an EMBL/GenBank/DDBJ whole genome shotgun (WGS) entry which is preliminary data.</text>
</comment>
<sequence length="435" mass="47112">MPVQDDFYYDDRYADDEEYAEDEYAEEEGFFADEEYEQYEDEERAEPEYIEPPDDEEEPPRRKVKRGRRALRWVVALVVIGLIGGGAWYGIDSFFGYDDFQGQGDSDVVIQIGQGDSTGAIGTELFNTGVVASAKAFVKASEDNTKVLGLQPGYYVMKTKMSGAAAVTQLTSPTARVGVLQVRAGTQLDDITQPDGTVTPGVFSLLAKASCANLNGQNTCVPVDDLRKEAATADLAALGVPGWATGPAGKSTDARRIEGLVAPGVYDVKPGWNAADLLGFVLKSSATKIQSAGLASSSQVQGLTPYEILTVASLIEREGVNTDFGKISRVIYNRLNDKMRLQLDSTVNYLLDKPVVTTTDADRQKPGVYNTYTFAGLPPTPIGSPSANAIQAALQPTAGDWVYFVKCEKNGLSCFAVTIEEHNQNKDLARQRGAY</sequence>
<organism evidence="9 10">
    <name type="scientific">Amycolatopsis acidicola</name>
    <dbReference type="NCBI Taxonomy" id="2596893"/>
    <lineage>
        <taxon>Bacteria</taxon>
        <taxon>Bacillati</taxon>
        <taxon>Actinomycetota</taxon>
        <taxon>Actinomycetes</taxon>
        <taxon>Pseudonocardiales</taxon>
        <taxon>Pseudonocardiaceae</taxon>
        <taxon>Amycolatopsis</taxon>
    </lineage>
</organism>
<evidence type="ECO:0000256" key="4">
    <source>
        <dbReference type="ARBA" id="ARBA00023136"/>
    </source>
</evidence>
<feature type="transmembrane region" description="Helical" evidence="7">
    <location>
        <begin position="70"/>
        <end position="91"/>
    </location>
</feature>
<dbReference type="InterPro" id="IPR003770">
    <property type="entry name" value="MLTG-like"/>
</dbReference>
<keyword evidence="2 7" id="KW-0812">Transmembrane</keyword>
<evidence type="ECO:0000256" key="1">
    <source>
        <dbReference type="ARBA" id="ARBA00022475"/>
    </source>
</evidence>
<dbReference type="PANTHER" id="PTHR30518">
    <property type="entry name" value="ENDOLYTIC MUREIN TRANSGLYCOSYLASE"/>
    <property type="match status" value="1"/>
</dbReference>
<evidence type="ECO:0000256" key="5">
    <source>
        <dbReference type="ARBA" id="ARBA00023239"/>
    </source>
</evidence>
<gene>
    <name evidence="7 9" type="primary">mltG</name>
    <name evidence="9" type="ORF">FPZ12_044365</name>
</gene>
<keyword evidence="6 7" id="KW-0961">Cell wall biogenesis/degradation</keyword>
<accession>A0A5N0UIV9</accession>